<evidence type="ECO:0000313" key="2">
    <source>
        <dbReference type="EMBL" id="OGY17450.1"/>
    </source>
</evidence>
<protein>
    <recommendedName>
        <fullName evidence="4">Sortase</fullName>
    </recommendedName>
</protein>
<dbReference type="Gene3D" id="2.40.260.10">
    <property type="entry name" value="Sortase"/>
    <property type="match status" value="1"/>
</dbReference>
<name>A0A1G1VPZ3_9BACT</name>
<dbReference type="Proteomes" id="UP000177324">
    <property type="component" value="Unassembled WGS sequence"/>
</dbReference>
<dbReference type="EMBL" id="MHCH01000025">
    <property type="protein sequence ID" value="OGY17450.1"/>
    <property type="molecule type" value="Genomic_DNA"/>
</dbReference>
<reference evidence="2 3" key="1">
    <citation type="journal article" date="2016" name="Nat. Commun.">
        <title>Thousands of microbial genomes shed light on interconnected biogeochemical processes in an aquifer system.</title>
        <authorList>
            <person name="Anantharaman K."/>
            <person name="Brown C.T."/>
            <person name="Hug L.A."/>
            <person name="Sharon I."/>
            <person name="Castelle C.J."/>
            <person name="Probst A.J."/>
            <person name="Thomas B.C."/>
            <person name="Singh A."/>
            <person name="Wilkins M.J."/>
            <person name="Karaoz U."/>
            <person name="Brodie E.L."/>
            <person name="Williams K.H."/>
            <person name="Hubbard S.S."/>
            <person name="Banfield J.F."/>
        </authorList>
    </citation>
    <scope>NUCLEOTIDE SEQUENCE [LARGE SCALE GENOMIC DNA]</scope>
</reference>
<comment type="caution">
    <text evidence="2">The sequence shown here is derived from an EMBL/GenBank/DDBJ whole genome shotgun (WGS) entry which is preliminary data.</text>
</comment>
<evidence type="ECO:0000256" key="1">
    <source>
        <dbReference type="ARBA" id="ARBA00022801"/>
    </source>
</evidence>
<accession>A0A1G1VPZ3</accession>
<dbReference type="Pfam" id="PF04203">
    <property type="entry name" value="Sortase"/>
    <property type="match status" value="1"/>
</dbReference>
<keyword evidence="1" id="KW-0378">Hydrolase</keyword>
<dbReference type="InterPro" id="IPR023365">
    <property type="entry name" value="Sortase_dom-sf"/>
</dbReference>
<dbReference type="GO" id="GO:0016787">
    <property type="term" value="F:hydrolase activity"/>
    <property type="evidence" value="ECO:0007669"/>
    <property type="project" value="UniProtKB-KW"/>
</dbReference>
<dbReference type="STRING" id="1797589.A2784_02765"/>
<proteinExistence type="predicted"/>
<organism evidence="2 3">
    <name type="scientific">Candidatus Chisholmbacteria bacterium RIFCSPHIGHO2_01_FULL_48_12</name>
    <dbReference type="NCBI Taxonomy" id="1797589"/>
    <lineage>
        <taxon>Bacteria</taxon>
        <taxon>Candidatus Chisholmiibacteriota</taxon>
    </lineage>
</organism>
<gene>
    <name evidence="2" type="ORF">A2784_02765</name>
</gene>
<dbReference type="NCBIfam" id="TIGR01076">
    <property type="entry name" value="sortase_fam"/>
    <property type="match status" value="1"/>
</dbReference>
<dbReference type="AlphaFoldDB" id="A0A1G1VPZ3"/>
<dbReference type="SUPFAM" id="SSF63817">
    <property type="entry name" value="Sortase"/>
    <property type="match status" value="1"/>
</dbReference>
<evidence type="ECO:0000313" key="3">
    <source>
        <dbReference type="Proteomes" id="UP000177324"/>
    </source>
</evidence>
<dbReference type="InterPro" id="IPR005754">
    <property type="entry name" value="Sortase"/>
</dbReference>
<sequence>MTTKLVFDARQYWWKRKLLVVSTVMMLASATGLGVVYGPLGVAEVRYWLAQRLLGRESGFGRILAQKLEVEASVAPDAWFSVVIPKIQARSKVIANVDAGNKQEYLAALKQGIAHAAGTGLPGVASDLNRTIVLFAHSTDAPWNMARYNAVFYLLNKLEQGDRIEIYFQGVKHEYRVEELRVVSAQDVSYYQPQIKEEILILQTCYPPGTTWKRLVVVARPI</sequence>
<evidence type="ECO:0008006" key="4">
    <source>
        <dbReference type="Google" id="ProtNLM"/>
    </source>
</evidence>